<dbReference type="AlphaFoldDB" id="A0A9D4GJX0"/>
<organism evidence="8 9">
    <name type="scientific">Dreissena polymorpha</name>
    <name type="common">Zebra mussel</name>
    <name type="synonym">Mytilus polymorpha</name>
    <dbReference type="NCBI Taxonomy" id="45954"/>
    <lineage>
        <taxon>Eukaryota</taxon>
        <taxon>Metazoa</taxon>
        <taxon>Spiralia</taxon>
        <taxon>Lophotrochozoa</taxon>
        <taxon>Mollusca</taxon>
        <taxon>Bivalvia</taxon>
        <taxon>Autobranchia</taxon>
        <taxon>Heteroconchia</taxon>
        <taxon>Euheterodonta</taxon>
        <taxon>Imparidentia</taxon>
        <taxon>Neoheterodontei</taxon>
        <taxon>Myida</taxon>
        <taxon>Dreissenoidea</taxon>
        <taxon>Dreissenidae</taxon>
        <taxon>Dreissena</taxon>
    </lineage>
</organism>
<dbReference type="InterPro" id="IPR036719">
    <property type="entry name" value="Neuro-gated_channel_TM_sf"/>
</dbReference>
<dbReference type="Pfam" id="PF02932">
    <property type="entry name" value="Neur_chan_memb"/>
    <property type="match status" value="1"/>
</dbReference>
<dbReference type="PROSITE" id="PS00236">
    <property type="entry name" value="NEUROTR_ION_CHANNEL"/>
    <property type="match status" value="1"/>
</dbReference>
<feature type="domain" description="Neurotransmitter-gated ion-channel transmembrane" evidence="7">
    <location>
        <begin position="194"/>
        <end position="282"/>
    </location>
</feature>
<dbReference type="GO" id="GO:0016020">
    <property type="term" value="C:membrane"/>
    <property type="evidence" value="ECO:0007669"/>
    <property type="project" value="UniProtKB-SubCell"/>
</dbReference>
<evidence type="ECO:0000256" key="4">
    <source>
        <dbReference type="ARBA" id="ARBA00023136"/>
    </source>
</evidence>
<gene>
    <name evidence="8" type="ORF">DPMN_120502</name>
</gene>
<dbReference type="CDD" id="cd18989">
    <property type="entry name" value="LGIC_ECD_cation"/>
    <property type="match status" value="1"/>
</dbReference>
<evidence type="ECO:0000313" key="8">
    <source>
        <dbReference type="EMBL" id="KAH3818776.1"/>
    </source>
</evidence>
<dbReference type="InterPro" id="IPR018000">
    <property type="entry name" value="Neurotransmitter_ion_chnl_CS"/>
</dbReference>
<name>A0A9D4GJX0_DREPO</name>
<dbReference type="EMBL" id="JAIWYP010000005">
    <property type="protein sequence ID" value="KAH3818776.1"/>
    <property type="molecule type" value="Genomic_DNA"/>
</dbReference>
<dbReference type="InterPro" id="IPR006029">
    <property type="entry name" value="Neurotrans-gated_channel_TM"/>
</dbReference>
<keyword evidence="5" id="KW-0406">Ion transport</keyword>
<reference evidence="8" key="1">
    <citation type="journal article" date="2019" name="bioRxiv">
        <title>The Genome of the Zebra Mussel, Dreissena polymorpha: A Resource for Invasive Species Research.</title>
        <authorList>
            <person name="McCartney M.A."/>
            <person name="Auch B."/>
            <person name="Kono T."/>
            <person name="Mallez S."/>
            <person name="Zhang Y."/>
            <person name="Obille A."/>
            <person name="Becker A."/>
            <person name="Abrahante J.E."/>
            <person name="Garbe J."/>
            <person name="Badalamenti J.P."/>
            <person name="Herman A."/>
            <person name="Mangelson H."/>
            <person name="Liachko I."/>
            <person name="Sullivan S."/>
            <person name="Sone E.D."/>
            <person name="Koren S."/>
            <person name="Silverstein K.A.T."/>
            <person name="Beckman K.B."/>
            <person name="Gohl D.M."/>
        </authorList>
    </citation>
    <scope>NUCLEOTIDE SEQUENCE</scope>
    <source>
        <strain evidence="8">Duluth1</strain>
        <tissue evidence="8">Whole animal</tissue>
    </source>
</reference>
<dbReference type="SUPFAM" id="SSF90112">
    <property type="entry name" value="Neurotransmitter-gated ion-channel transmembrane pore"/>
    <property type="match status" value="1"/>
</dbReference>
<evidence type="ECO:0000259" key="7">
    <source>
        <dbReference type="Pfam" id="PF02932"/>
    </source>
</evidence>
<dbReference type="FunFam" id="2.70.170.10:FF:000028">
    <property type="entry name" value="AcetylCholine Receptor"/>
    <property type="match status" value="1"/>
</dbReference>
<comment type="caution">
    <text evidence="8">The sequence shown here is derived from an EMBL/GenBank/DDBJ whole genome shotgun (WGS) entry which is preliminary data.</text>
</comment>
<feature type="transmembrane region" description="Helical" evidence="5">
    <location>
        <begin position="356"/>
        <end position="377"/>
    </location>
</feature>
<dbReference type="OrthoDB" id="6144577at2759"/>
<dbReference type="PRINTS" id="PR00252">
    <property type="entry name" value="NRIONCHANNEL"/>
</dbReference>
<dbReference type="InterPro" id="IPR006202">
    <property type="entry name" value="Neur_chan_lig-bd"/>
</dbReference>
<evidence type="ECO:0000256" key="1">
    <source>
        <dbReference type="ARBA" id="ARBA00004141"/>
    </source>
</evidence>
<reference evidence="8" key="2">
    <citation type="submission" date="2020-11" db="EMBL/GenBank/DDBJ databases">
        <authorList>
            <person name="McCartney M.A."/>
            <person name="Auch B."/>
            <person name="Kono T."/>
            <person name="Mallez S."/>
            <person name="Becker A."/>
            <person name="Gohl D.M."/>
            <person name="Silverstein K.A.T."/>
            <person name="Koren S."/>
            <person name="Bechman K.B."/>
            <person name="Herman A."/>
            <person name="Abrahante J.E."/>
            <person name="Garbe J."/>
        </authorList>
    </citation>
    <scope>NUCLEOTIDE SEQUENCE</scope>
    <source>
        <strain evidence="8">Duluth1</strain>
        <tissue evidence="8">Whole animal</tissue>
    </source>
</reference>
<sequence>MPRRNASDILMKNLEMVPINLEGVNQKSQTISLMAYFKITWRDVSLQWDPNDFSGIHEINVKIKDIWRPDIKVEGSFIKPSDFVDERGNAVITYTGEVVIWPYDTYTVACRLNVAKFPFDTQKCQFDLSSWTLNSSLLVLTQSSATISLGEYSENSEWALLRGRATSKISADGWSHHIIQIELKRKPMFFTLNIMIPVIFTSLLNVLSFLLPTESGERVTLGISLFLSLAVFANIINGSLPESSDEVSLFGLYALLQLIGSGVSLVMIVLSLHYFHQKAPDAINRLQSSICVRDTRIAVVAKPHDNALSNNIDSNAITRESDISPNGKTYIVAGGQVDVERSIRTPKMMSHAIDRYTTIGLVIWHVLLTSIVLYKIMD</sequence>
<evidence type="ECO:0000259" key="6">
    <source>
        <dbReference type="Pfam" id="PF02931"/>
    </source>
</evidence>
<dbReference type="InterPro" id="IPR036734">
    <property type="entry name" value="Neur_chan_lig-bd_sf"/>
</dbReference>
<dbReference type="Proteomes" id="UP000828390">
    <property type="component" value="Unassembled WGS sequence"/>
</dbReference>
<dbReference type="Pfam" id="PF02931">
    <property type="entry name" value="Neur_chan_LBD"/>
    <property type="match status" value="1"/>
</dbReference>
<dbReference type="CDD" id="cd19051">
    <property type="entry name" value="LGIC_TM_cation"/>
    <property type="match status" value="1"/>
</dbReference>
<dbReference type="SUPFAM" id="SSF63712">
    <property type="entry name" value="Nicotinic receptor ligand binding domain-like"/>
    <property type="match status" value="1"/>
</dbReference>
<dbReference type="InterPro" id="IPR006201">
    <property type="entry name" value="Neur_channel"/>
</dbReference>
<keyword evidence="2 5" id="KW-0812">Transmembrane</keyword>
<keyword evidence="3 5" id="KW-1133">Transmembrane helix</keyword>
<feature type="transmembrane region" description="Helical" evidence="5">
    <location>
        <begin position="188"/>
        <end position="207"/>
    </location>
</feature>
<dbReference type="PANTHER" id="PTHR18945">
    <property type="entry name" value="NEUROTRANSMITTER GATED ION CHANNEL"/>
    <property type="match status" value="1"/>
</dbReference>
<keyword evidence="5" id="KW-0813">Transport</keyword>
<dbReference type="Gene3D" id="1.20.58.390">
    <property type="entry name" value="Neurotransmitter-gated ion-channel transmembrane domain"/>
    <property type="match status" value="1"/>
</dbReference>
<protein>
    <submittedName>
        <fullName evidence="8">Uncharacterized protein</fullName>
    </submittedName>
</protein>
<dbReference type="GO" id="GO:0005230">
    <property type="term" value="F:extracellular ligand-gated monoatomic ion channel activity"/>
    <property type="evidence" value="ECO:0007669"/>
    <property type="project" value="InterPro"/>
</dbReference>
<dbReference type="GO" id="GO:0004888">
    <property type="term" value="F:transmembrane signaling receptor activity"/>
    <property type="evidence" value="ECO:0007669"/>
    <property type="project" value="InterPro"/>
</dbReference>
<evidence type="ECO:0000256" key="5">
    <source>
        <dbReference type="RuleBase" id="RU000687"/>
    </source>
</evidence>
<comment type="subcellular location">
    <subcellularLocation>
        <location evidence="1">Membrane</location>
        <topology evidence="1">Multi-pass membrane protein</topology>
    </subcellularLocation>
</comment>
<keyword evidence="9" id="KW-1185">Reference proteome</keyword>
<evidence type="ECO:0000313" key="9">
    <source>
        <dbReference type="Proteomes" id="UP000828390"/>
    </source>
</evidence>
<dbReference type="InterPro" id="IPR038050">
    <property type="entry name" value="Neuro_actylchol_rec"/>
</dbReference>
<feature type="transmembrane region" description="Helical" evidence="5">
    <location>
        <begin position="252"/>
        <end position="275"/>
    </location>
</feature>
<dbReference type="Gene3D" id="2.70.170.10">
    <property type="entry name" value="Neurotransmitter-gated ion-channel ligand-binding domain"/>
    <property type="match status" value="1"/>
</dbReference>
<evidence type="ECO:0000256" key="2">
    <source>
        <dbReference type="ARBA" id="ARBA00022692"/>
    </source>
</evidence>
<feature type="transmembrane region" description="Helical" evidence="5">
    <location>
        <begin position="219"/>
        <end position="240"/>
    </location>
</feature>
<keyword evidence="5" id="KW-0407">Ion channel</keyword>
<keyword evidence="4 5" id="KW-0472">Membrane</keyword>
<accession>A0A9D4GJX0</accession>
<feature type="domain" description="Neurotransmitter-gated ion-channel ligand-binding" evidence="6">
    <location>
        <begin position="5"/>
        <end position="187"/>
    </location>
</feature>
<evidence type="ECO:0000256" key="3">
    <source>
        <dbReference type="ARBA" id="ARBA00022989"/>
    </source>
</evidence>
<proteinExistence type="inferred from homology"/>
<comment type="similarity">
    <text evidence="5">Belongs to the ligand-gated ion channel (TC 1.A.9) family.</text>
</comment>